<evidence type="ECO:0000313" key="2">
    <source>
        <dbReference type="EMBL" id="KAK7363349.1"/>
    </source>
</evidence>
<evidence type="ECO:0000313" key="3">
    <source>
        <dbReference type="Proteomes" id="UP001367508"/>
    </source>
</evidence>
<comment type="caution">
    <text evidence="2">The sequence shown here is derived from an EMBL/GenBank/DDBJ whole genome shotgun (WGS) entry which is preliminary data.</text>
</comment>
<protein>
    <submittedName>
        <fullName evidence="2">Uncharacterized protein</fullName>
    </submittedName>
</protein>
<evidence type="ECO:0000256" key="1">
    <source>
        <dbReference type="SAM" id="MobiDB-lite"/>
    </source>
</evidence>
<dbReference type="EMBL" id="JAYMYQ010000001">
    <property type="protein sequence ID" value="KAK7363349.1"/>
    <property type="molecule type" value="Genomic_DNA"/>
</dbReference>
<dbReference type="AlphaFoldDB" id="A0AAN9RA21"/>
<sequence>MERLPPFLCRAPDKDKDKSQSPGIACRDLKTPSKEKIRFSLEVGNFAGELLLNETARNGSLKDKKEIIRKVVHNVSKCVLAFSFRLNSPLSIPNPYVQLG</sequence>
<accession>A0AAN9RA21</accession>
<proteinExistence type="predicted"/>
<keyword evidence="3" id="KW-1185">Reference proteome</keyword>
<feature type="region of interest" description="Disordered" evidence="1">
    <location>
        <begin position="1"/>
        <end position="27"/>
    </location>
</feature>
<name>A0AAN9RA21_CANGL</name>
<organism evidence="2 3">
    <name type="scientific">Canavalia gladiata</name>
    <name type="common">Sword bean</name>
    <name type="synonym">Dolichos gladiatus</name>
    <dbReference type="NCBI Taxonomy" id="3824"/>
    <lineage>
        <taxon>Eukaryota</taxon>
        <taxon>Viridiplantae</taxon>
        <taxon>Streptophyta</taxon>
        <taxon>Embryophyta</taxon>
        <taxon>Tracheophyta</taxon>
        <taxon>Spermatophyta</taxon>
        <taxon>Magnoliopsida</taxon>
        <taxon>eudicotyledons</taxon>
        <taxon>Gunneridae</taxon>
        <taxon>Pentapetalae</taxon>
        <taxon>rosids</taxon>
        <taxon>fabids</taxon>
        <taxon>Fabales</taxon>
        <taxon>Fabaceae</taxon>
        <taxon>Papilionoideae</taxon>
        <taxon>50 kb inversion clade</taxon>
        <taxon>NPAAA clade</taxon>
        <taxon>indigoferoid/millettioid clade</taxon>
        <taxon>Phaseoleae</taxon>
        <taxon>Canavalia</taxon>
    </lineage>
</organism>
<dbReference type="Proteomes" id="UP001367508">
    <property type="component" value="Unassembled WGS sequence"/>
</dbReference>
<reference evidence="2 3" key="1">
    <citation type="submission" date="2024-01" db="EMBL/GenBank/DDBJ databases">
        <title>The genomes of 5 underutilized Papilionoideae crops provide insights into root nodulation and disease resistanc.</title>
        <authorList>
            <person name="Jiang F."/>
        </authorList>
    </citation>
    <scope>NUCLEOTIDE SEQUENCE [LARGE SCALE GENOMIC DNA]</scope>
    <source>
        <strain evidence="2">LVBAO_FW01</strain>
        <tissue evidence="2">Leaves</tissue>
    </source>
</reference>
<gene>
    <name evidence="2" type="ORF">VNO77_05489</name>
</gene>